<dbReference type="AlphaFoldDB" id="A0A644YDR6"/>
<reference evidence="1" key="1">
    <citation type="submission" date="2019-08" db="EMBL/GenBank/DDBJ databases">
        <authorList>
            <person name="Kucharzyk K."/>
            <person name="Murdoch R.W."/>
            <person name="Higgins S."/>
            <person name="Loffler F."/>
        </authorList>
    </citation>
    <scope>NUCLEOTIDE SEQUENCE</scope>
</reference>
<proteinExistence type="predicted"/>
<accession>A0A644YDR6</accession>
<dbReference type="EMBL" id="VSSQ01004230">
    <property type="protein sequence ID" value="MPM24294.1"/>
    <property type="molecule type" value="Genomic_DNA"/>
</dbReference>
<sequence length="132" mass="14600">MRRHSSRLYITWASRAVSASSRASTQGAVSSIYLLALEMTLNTSMSAFWKAYFSICSSKRARRPEASATSSPSMESACRAVGSLPPKYLPTMAVVRERRLPRSLARSALIRAMSSSLEKLPSEPKGNSRRRK</sequence>
<protein>
    <submittedName>
        <fullName evidence="1">Uncharacterized protein</fullName>
    </submittedName>
</protein>
<evidence type="ECO:0000313" key="1">
    <source>
        <dbReference type="EMBL" id="MPM24294.1"/>
    </source>
</evidence>
<comment type="caution">
    <text evidence="1">The sequence shown here is derived from an EMBL/GenBank/DDBJ whole genome shotgun (WGS) entry which is preliminary data.</text>
</comment>
<name>A0A644YDR6_9ZZZZ</name>
<organism evidence="1">
    <name type="scientific">bioreactor metagenome</name>
    <dbReference type="NCBI Taxonomy" id="1076179"/>
    <lineage>
        <taxon>unclassified sequences</taxon>
        <taxon>metagenomes</taxon>
        <taxon>ecological metagenomes</taxon>
    </lineage>
</organism>
<gene>
    <name evidence="1" type="ORF">SDC9_70775</name>
</gene>